<comment type="catalytic activity">
    <reaction evidence="4">
        <text>(S)-ureidoglycolate = urea + glyoxylate</text>
        <dbReference type="Rhea" id="RHEA:11304"/>
        <dbReference type="ChEBI" id="CHEBI:16199"/>
        <dbReference type="ChEBI" id="CHEBI:36655"/>
        <dbReference type="ChEBI" id="CHEBI:57296"/>
        <dbReference type="EC" id="4.3.2.3"/>
    </reaction>
</comment>
<evidence type="ECO:0000256" key="1">
    <source>
        <dbReference type="ARBA" id="ARBA00011738"/>
    </source>
</evidence>
<dbReference type="Proteomes" id="UP000477782">
    <property type="component" value="Unassembled WGS sequence"/>
</dbReference>
<dbReference type="Gene3D" id="2.60.120.480">
    <property type="entry name" value="Ureidoglycolate hydrolase"/>
    <property type="match status" value="1"/>
</dbReference>
<dbReference type="InterPro" id="IPR024060">
    <property type="entry name" value="Ureidoglycolate_lyase_dom_sf"/>
</dbReference>
<dbReference type="AlphaFoldDB" id="A0A6M0QZ84"/>
<dbReference type="SUPFAM" id="SSF51182">
    <property type="entry name" value="RmlC-like cupins"/>
    <property type="match status" value="1"/>
</dbReference>
<evidence type="ECO:0000256" key="4">
    <source>
        <dbReference type="ARBA" id="ARBA00047684"/>
    </source>
</evidence>
<evidence type="ECO:0000313" key="6">
    <source>
        <dbReference type="Proteomes" id="UP000477782"/>
    </source>
</evidence>
<keyword evidence="3" id="KW-0456">Lyase</keyword>
<evidence type="ECO:0008006" key="7">
    <source>
        <dbReference type="Google" id="ProtNLM"/>
    </source>
</evidence>
<keyword evidence="2" id="KW-0659">Purine metabolism</keyword>
<accession>A0A6M0QZ84</accession>
<comment type="subunit">
    <text evidence="1">Homodimer.</text>
</comment>
<proteinExistence type="predicted"/>
<name>A0A6M0QZ84_9RHOB</name>
<keyword evidence="6" id="KW-1185">Reference proteome</keyword>
<dbReference type="GO" id="GO:0004848">
    <property type="term" value="F:ureidoglycolate hydrolase activity"/>
    <property type="evidence" value="ECO:0007669"/>
    <property type="project" value="InterPro"/>
</dbReference>
<dbReference type="RefSeq" id="WP_164628362.1">
    <property type="nucleotide sequence ID" value="NZ_JAAIVJ010000026.1"/>
</dbReference>
<evidence type="ECO:0000256" key="2">
    <source>
        <dbReference type="ARBA" id="ARBA00022631"/>
    </source>
</evidence>
<organism evidence="5 6">
    <name type="scientific">Tabrizicola oligotrophica</name>
    <dbReference type="NCBI Taxonomy" id="2710650"/>
    <lineage>
        <taxon>Bacteria</taxon>
        <taxon>Pseudomonadati</taxon>
        <taxon>Pseudomonadota</taxon>
        <taxon>Alphaproteobacteria</taxon>
        <taxon>Rhodobacterales</taxon>
        <taxon>Paracoccaceae</taxon>
        <taxon>Tabrizicola</taxon>
    </lineage>
</organism>
<protein>
    <recommendedName>
        <fullName evidence="7">Ureidoglycolate hydrolase</fullName>
    </recommendedName>
</protein>
<gene>
    <name evidence="5" type="ORF">G4Z14_18280</name>
</gene>
<dbReference type="GO" id="GO:0006144">
    <property type="term" value="P:purine nucleobase metabolic process"/>
    <property type="evidence" value="ECO:0007669"/>
    <property type="project" value="UniProtKB-KW"/>
</dbReference>
<evidence type="ECO:0000256" key="3">
    <source>
        <dbReference type="ARBA" id="ARBA00023239"/>
    </source>
</evidence>
<dbReference type="Pfam" id="PF04115">
    <property type="entry name" value="Ureidogly_lyase"/>
    <property type="match status" value="1"/>
</dbReference>
<evidence type="ECO:0000313" key="5">
    <source>
        <dbReference type="EMBL" id="NEY92233.1"/>
    </source>
</evidence>
<dbReference type="InterPro" id="IPR011051">
    <property type="entry name" value="RmlC_Cupin_sf"/>
</dbReference>
<reference evidence="5 6" key="1">
    <citation type="submission" date="2020-02" db="EMBL/GenBank/DDBJ databases">
        <authorList>
            <person name="Chen W.-M."/>
        </authorList>
    </citation>
    <scope>NUCLEOTIDE SEQUENCE [LARGE SCALE GENOMIC DNA]</scope>
    <source>
        <strain evidence="5 6">KMS-5</strain>
    </source>
</reference>
<dbReference type="InterPro" id="IPR007247">
    <property type="entry name" value="Ureidogly_lyase"/>
</dbReference>
<dbReference type="GO" id="GO:0000256">
    <property type="term" value="P:allantoin catabolic process"/>
    <property type="evidence" value="ECO:0007669"/>
    <property type="project" value="InterPro"/>
</dbReference>
<dbReference type="EMBL" id="JAAIVJ010000026">
    <property type="protein sequence ID" value="NEY92233.1"/>
    <property type="molecule type" value="Genomic_DNA"/>
</dbReference>
<comment type="caution">
    <text evidence="5">The sequence shown here is derived from an EMBL/GenBank/DDBJ whole genome shotgun (WGS) entry which is preliminary data.</text>
</comment>
<sequence>MTALIARPITPESFAPFGRVYDLSGAASPDVKVMAGEGWADSFTLRPLIDGSGHLGMTQGPAAPWSCRQMERHPLTEEALFCATAPIVLAVAAASDAPAPAATTLAAFILRPGMVAVMKRGVWHDACRGLNGPAPYYWMALCGLGNDPWVPVAGGPVEVRA</sequence>
<dbReference type="GO" id="GO:0050385">
    <property type="term" value="F:ureidoglycolate lyase activity"/>
    <property type="evidence" value="ECO:0007669"/>
    <property type="project" value="UniProtKB-EC"/>
</dbReference>